<dbReference type="Proteomes" id="UP001482620">
    <property type="component" value="Unassembled WGS sequence"/>
</dbReference>
<dbReference type="EMBL" id="JAHRIQ010012082">
    <property type="protein sequence ID" value="MEQ2224456.1"/>
    <property type="molecule type" value="Genomic_DNA"/>
</dbReference>
<comment type="caution">
    <text evidence="1">The sequence shown here is derived from an EMBL/GenBank/DDBJ whole genome shotgun (WGS) entry which is preliminary data.</text>
</comment>
<reference evidence="1 2" key="1">
    <citation type="submission" date="2021-06" db="EMBL/GenBank/DDBJ databases">
        <authorList>
            <person name="Palmer J.M."/>
        </authorList>
    </citation>
    <scope>NUCLEOTIDE SEQUENCE [LARGE SCALE GENOMIC DNA]</scope>
    <source>
        <strain evidence="2">if_2019</strain>
        <tissue evidence="1">Muscle</tissue>
    </source>
</reference>
<proteinExistence type="predicted"/>
<accession>A0ABV0SWH1</accession>
<evidence type="ECO:0000313" key="2">
    <source>
        <dbReference type="Proteomes" id="UP001482620"/>
    </source>
</evidence>
<sequence length="113" mass="12532">MSYWIDGEIRQRGVERPKGCLPVRLRMVNTGVPGWLAGPRVSEVGAVDGGGWTGFMEGDPRSEEIRRLPAGVIKQSNKRLESLFMELDRSFQKRVIQAEFNAEGKSGSGNLAR</sequence>
<protein>
    <submittedName>
        <fullName evidence="1">Uncharacterized protein</fullName>
    </submittedName>
</protein>
<keyword evidence="2" id="KW-1185">Reference proteome</keyword>
<gene>
    <name evidence="1" type="ORF">ILYODFUR_007660</name>
</gene>
<organism evidence="1 2">
    <name type="scientific">Ilyodon furcidens</name>
    <name type="common">goldbreast splitfin</name>
    <dbReference type="NCBI Taxonomy" id="33524"/>
    <lineage>
        <taxon>Eukaryota</taxon>
        <taxon>Metazoa</taxon>
        <taxon>Chordata</taxon>
        <taxon>Craniata</taxon>
        <taxon>Vertebrata</taxon>
        <taxon>Euteleostomi</taxon>
        <taxon>Actinopterygii</taxon>
        <taxon>Neopterygii</taxon>
        <taxon>Teleostei</taxon>
        <taxon>Neoteleostei</taxon>
        <taxon>Acanthomorphata</taxon>
        <taxon>Ovalentaria</taxon>
        <taxon>Atherinomorphae</taxon>
        <taxon>Cyprinodontiformes</taxon>
        <taxon>Goodeidae</taxon>
        <taxon>Ilyodon</taxon>
    </lineage>
</organism>
<name>A0ABV0SWH1_9TELE</name>
<evidence type="ECO:0000313" key="1">
    <source>
        <dbReference type="EMBL" id="MEQ2224456.1"/>
    </source>
</evidence>